<organism evidence="1 2">
    <name type="scientific">Aspergillus oryzae</name>
    <name type="common">Yellow koji mold</name>
    <dbReference type="NCBI Taxonomy" id="5062"/>
    <lineage>
        <taxon>Eukaryota</taxon>
        <taxon>Fungi</taxon>
        <taxon>Dikarya</taxon>
        <taxon>Ascomycota</taxon>
        <taxon>Pezizomycotina</taxon>
        <taxon>Eurotiomycetes</taxon>
        <taxon>Eurotiomycetidae</taxon>
        <taxon>Eurotiales</taxon>
        <taxon>Aspergillaceae</taxon>
        <taxon>Aspergillus</taxon>
        <taxon>Aspergillus subgen. Circumdati</taxon>
    </lineage>
</organism>
<dbReference type="Proteomes" id="UP000190312">
    <property type="component" value="Unassembled WGS sequence"/>
</dbReference>
<evidence type="ECO:0000313" key="2">
    <source>
        <dbReference type="Proteomes" id="UP000190312"/>
    </source>
</evidence>
<protein>
    <recommendedName>
        <fullName evidence="3">C6 transcription factor</fullName>
    </recommendedName>
</protein>
<evidence type="ECO:0008006" key="3">
    <source>
        <dbReference type="Google" id="ProtNLM"/>
    </source>
</evidence>
<dbReference type="EMBL" id="MKZY01000009">
    <property type="protein sequence ID" value="OOO05655.1"/>
    <property type="molecule type" value="Genomic_DNA"/>
</dbReference>
<dbReference type="OrthoDB" id="5059721at2759"/>
<gene>
    <name evidence="1" type="ORF">OAory_01071710</name>
</gene>
<name>A0A1S9D996_ASPOZ</name>
<dbReference type="AlphaFoldDB" id="A0A1S9D996"/>
<sequence>MTSMIQENKILQDTVSLLGGFYASCNPNLLTFSKNEKRNLVSQWHQLKKSVALGIKEVASDSKPDVLLACALLLSFVQILDDISGRSWCSRVDHLPSHGQDTSALSDEQLLDYFCEDLEMWARLQWLTADWKTKSKELCLQLDPPNGKSPRGLSEHEYQGIELTCIASRFQRDIIASLLWYTSENGRNLTNVMLAFYHCTNVDISLMFCDSAWISLNCELPVMTHQMSYEQATNALQHAENGLQNSYLEAIFYAPTLYTVSMTRRYKSERRRIVDFISTLKQKGFLIADQFLSAIEEAWAAR</sequence>
<evidence type="ECO:0000313" key="1">
    <source>
        <dbReference type="EMBL" id="OOO05655.1"/>
    </source>
</evidence>
<accession>A0A1S9D996</accession>
<reference evidence="1 2" key="1">
    <citation type="submission" date="2016-10" db="EMBL/GenBank/DDBJ databases">
        <title>Genome sequencing of Aspergillus oryzae BCC7051.</title>
        <authorList>
            <person name="Thammarongtham C."/>
            <person name="Vorapreeda T."/>
            <person name="Nookaew I."/>
            <person name="Srisuk T."/>
            <person name="Land M."/>
            <person name="Jeennor S."/>
            <person name="Laoteng K."/>
        </authorList>
    </citation>
    <scope>NUCLEOTIDE SEQUENCE [LARGE SCALE GENOMIC DNA]</scope>
    <source>
        <strain evidence="1 2">BCC7051</strain>
    </source>
</reference>
<proteinExistence type="predicted"/>
<comment type="caution">
    <text evidence="1">The sequence shown here is derived from an EMBL/GenBank/DDBJ whole genome shotgun (WGS) entry which is preliminary data.</text>
</comment>